<keyword evidence="5 8" id="KW-0472">Membrane</keyword>
<dbReference type="Pfam" id="PF23750">
    <property type="entry name" value="RsgI_M"/>
    <property type="match status" value="1"/>
</dbReference>
<reference evidence="10 11" key="1">
    <citation type="submission" date="2019-06" db="EMBL/GenBank/DDBJ databases">
        <title>Sorghum-associated microbial communities from plants grown in Nebraska, USA.</title>
        <authorList>
            <person name="Schachtman D."/>
        </authorList>
    </citation>
    <scope>NUCLEOTIDE SEQUENCE [LARGE SCALE GENOMIC DNA]</scope>
    <source>
        <strain evidence="10 11">2482</strain>
    </source>
</reference>
<sequence>MKKGIIMEIDDAFLTLLTPEGEFLRTKKQNQIYTIGEEIHFFPITNVQTKNSLLLFLLLLKNIFTSRSVLAVMAALIILFGSFFPLYQNNKAYAYMSIDTNSSIEIGVNKKMQVVKLTGINKAGKEVISELKNWKKKDVSKITQSILAEMKQAGLLENKQPVIISTVRAEKQDEQSEKDLQKNLEELKALAGKQKLDLTVLKATQEDRKQAQNRGISTGKYQYQKKGKEKKKNANQKNVAAPSRQLTIISPGQQKKLVDNQIDKKNPNAQIMPRDKKIPPSQLKKDENQIIPNHGDNKQQQPKQQPKQQTTQPAKQTPKQQVKQQTQNQPKAKSTPVTTANHQKKSKQKEQKNNSHKNR</sequence>
<feature type="domain" description="RsgI N-terminal anti-sigma" evidence="9">
    <location>
        <begin position="2"/>
        <end position="50"/>
    </location>
</feature>
<evidence type="ECO:0000256" key="1">
    <source>
        <dbReference type="ARBA" id="ARBA00004162"/>
    </source>
</evidence>
<feature type="coiled-coil region" evidence="6">
    <location>
        <begin position="170"/>
        <end position="197"/>
    </location>
</feature>
<feature type="compositionally biased region" description="Basic and acidic residues" evidence="7">
    <location>
        <begin position="273"/>
        <end position="288"/>
    </location>
</feature>
<evidence type="ECO:0000256" key="6">
    <source>
        <dbReference type="SAM" id="Coils"/>
    </source>
</evidence>
<evidence type="ECO:0000313" key="11">
    <source>
        <dbReference type="Proteomes" id="UP000319671"/>
    </source>
</evidence>
<dbReference type="EMBL" id="VIVN01000001">
    <property type="protein sequence ID" value="TWE09045.1"/>
    <property type="molecule type" value="Genomic_DNA"/>
</dbReference>
<dbReference type="AlphaFoldDB" id="A0A561E092"/>
<dbReference type="RefSeq" id="WP_144562653.1">
    <property type="nucleotide sequence ID" value="NZ_VIVN01000001.1"/>
</dbReference>
<dbReference type="PROSITE" id="PS51849">
    <property type="entry name" value="RSGI_N"/>
    <property type="match status" value="1"/>
</dbReference>
<feature type="compositionally biased region" description="Basic residues" evidence="7">
    <location>
        <begin position="223"/>
        <end position="234"/>
    </location>
</feature>
<evidence type="ECO:0000256" key="5">
    <source>
        <dbReference type="ARBA" id="ARBA00023136"/>
    </source>
</evidence>
<comment type="subcellular location">
    <subcellularLocation>
        <location evidence="1">Cell membrane</location>
        <topology evidence="1">Single-pass membrane protein</topology>
    </subcellularLocation>
</comment>
<gene>
    <name evidence="10" type="ORF">FB550_1011077</name>
</gene>
<keyword evidence="6" id="KW-0175">Coiled coil</keyword>
<dbReference type="Pfam" id="PF12791">
    <property type="entry name" value="RsgI_N"/>
    <property type="match status" value="1"/>
</dbReference>
<evidence type="ECO:0000259" key="9">
    <source>
        <dbReference type="PROSITE" id="PS51849"/>
    </source>
</evidence>
<proteinExistence type="predicted"/>
<dbReference type="InterPro" id="IPR055431">
    <property type="entry name" value="RsgI_M"/>
</dbReference>
<keyword evidence="2" id="KW-1003">Cell membrane</keyword>
<keyword evidence="4 8" id="KW-1133">Transmembrane helix</keyword>
<feature type="compositionally biased region" description="Basic and acidic residues" evidence="7">
    <location>
        <begin position="256"/>
        <end position="266"/>
    </location>
</feature>
<feature type="region of interest" description="Disordered" evidence="7">
    <location>
        <begin position="207"/>
        <end position="359"/>
    </location>
</feature>
<keyword evidence="3 8" id="KW-0812">Transmembrane</keyword>
<evidence type="ECO:0000313" key="10">
    <source>
        <dbReference type="EMBL" id="TWE09045.1"/>
    </source>
</evidence>
<dbReference type="Proteomes" id="UP000319671">
    <property type="component" value="Unassembled WGS sequence"/>
</dbReference>
<feature type="compositionally biased region" description="Low complexity" evidence="7">
    <location>
        <begin position="298"/>
        <end position="331"/>
    </location>
</feature>
<accession>A0A561E092</accession>
<evidence type="ECO:0000256" key="8">
    <source>
        <dbReference type="SAM" id="Phobius"/>
    </source>
</evidence>
<dbReference type="GO" id="GO:0005886">
    <property type="term" value="C:plasma membrane"/>
    <property type="evidence" value="ECO:0007669"/>
    <property type="project" value="UniProtKB-SubCell"/>
</dbReference>
<evidence type="ECO:0000256" key="7">
    <source>
        <dbReference type="SAM" id="MobiDB-lite"/>
    </source>
</evidence>
<keyword evidence="11" id="KW-1185">Reference proteome</keyword>
<evidence type="ECO:0000256" key="2">
    <source>
        <dbReference type="ARBA" id="ARBA00022475"/>
    </source>
</evidence>
<comment type="caution">
    <text evidence="10">The sequence shown here is derived from an EMBL/GenBank/DDBJ whole genome shotgun (WGS) entry which is preliminary data.</text>
</comment>
<organism evidence="10 11">
    <name type="scientific">Neobacillus bataviensis</name>
    <dbReference type="NCBI Taxonomy" id="220685"/>
    <lineage>
        <taxon>Bacteria</taxon>
        <taxon>Bacillati</taxon>
        <taxon>Bacillota</taxon>
        <taxon>Bacilli</taxon>
        <taxon>Bacillales</taxon>
        <taxon>Bacillaceae</taxon>
        <taxon>Neobacillus</taxon>
    </lineage>
</organism>
<name>A0A561E092_9BACI</name>
<evidence type="ECO:0000256" key="4">
    <source>
        <dbReference type="ARBA" id="ARBA00022989"/>
    </source>
</evidence>
<evidence type="ECO:0000256" key="3">
    <source>
        <dbReference type="ARBA" id="ARBA00022692"/>
    </source>
</evidence>
<protein>
    <submittedName>
        <fullName evidence="10">Anti-sigma factor-like protein</fullName>
    </submittedName>
</protein>
<dbReference type="InterPro" id="IPR024449">
    <property type="entry name" value="Anti-sigma_RsgI_N"/>
</dbReference>
<feature type="transmembrane region" description="Helical" evidence="8">
    <location>
        <begin position="69"/>
        <end position="87"/>
    </location>
</feature>
<feature type="compositionally biased region" description="Polar residues" evidence="7">
    <location>
        <begin position="244"/>
        <end position="253"/>
    </location>
</feature>